<evidence type="ECO:0000313" key="4">
    <source>
        <dbReference type="EMBL" id="MQU28651.1"/>
    </source>
</evidence>
<evidence type="ECO:0000313" key="7">
    <source>
        <dbReference type="Proteomes" id="UP000713985"/>
    </source>
</evidence>
<sequence length="189" mass="20603">MSEVKHNSIAKVWAPPLFSVTRATKFLVRSLLGLLGLALVGCSSADNEMAGGNIQAVNHTLGGINWLSVNGYRVHGGGGSSCCIIMPVKWRPGLKAHIEWEVDPDPFAKLPPLGTNEFDVAMAKAESSYQRHSATLDIPEWPGTRRCGLTVHFLVCNQIKLTSSCWASHSPNYPIKEPRQMKEPAVCPK</sequence>
<keyword evidence="7" id="KW-1185">Reference proteome</keyword>
<dbReference type="EMBL" id="WIVT01000015">
    <property type="protein sequence ID" value="MQU17490.1"/>
    <property type="molecule type" value="Genomic_DNA"/>
</dbReference>
<evidence type="ECO:0000313" key="3">
    <source>
        <dbReference type="EMBL" id="MQU17490.1"/>
    </source>
</evidence>
<dbReference type="Proteomes" id="UP000443000">
    <property type="component" value="Unassembled WGS sequence"/>
</dbReference>
<evidence type="ECO:0000313" key="1">
    <source>
        <dbReference type="EMBL" id="MQT28667.1"/>
    </source>
</evidence>
<organism evidence="2">
    <name type="scientific">Pseudomonas helleri</name>
    <dbReference type="NCBI Taxonomy" id="1608996"/>
    <lineage>
        <taxon>Bacteria</taxon>
        <taxon>Pseudomonadati</taxon>
        <taxon>Pseudomonadota</taxon>
        <taxon>Gammaproteobacteria</taxon>
        <taxon>Pseudomonadales</taxon>
        <taxon>Pseudomonadaceae</taxon>
        <taxon>Pseudomonas</taxon>
    </lineage>
</organism>
<dbReference type="EMBL" id="WIWC01000004">
    <property type="protein sequence ID" value="MQT79161.1"/>
    <property type="molecule type" value="Genomic_DNA"/>
</dbReference>
<proteinExistence type="predicted"/>
<comment type="caution">
    <text evidence="2">The sequence shown here is derived from an EMBL/GenBank/DDBJ whole genome shotgun (WGS) entry which is preliminary data.</text>
</comment>
<reference evidence="5 6" key="1">
    <citation type="submission" date="2019-10" db="EMBL/GenBank/DDBJ databases">
        <title>Evaluation of single-gene subtyping targets for Pseudomonas.</title>
        <authorList>
            <person name="Reichler S.J."/>
            <person name="Orsi R.H."/>
            <person name="Wiedmann M."/>
            <person name="Martin N.H."/>
            <person name="Murphy S.I."/>
        </authorList>
    </citation>
    <scope>NUCLEOTIDE SEQUENCE</scope>
    <source>
        <strain evidence="1 7">FSL R10-0802</strain>
        <strain evidence="3 6">FSL R10-1594</strain>
        <strain evidence="4 5">FSL R10-1984</strain>
        <strain evidence="2">FSL R10-2339</strain>
    </source>
</reference>
<gene>
    <name evidence="3" type="ORF">GHN41_13685</name>
    <name evidence="2" type="ORF">GHN86_03595</name>
    <name evidence="1" type="ORF">GHN94_23020</name>
    <name evidence="4" type="ORF">GHO29_19425</name>
</gene>
<dbReference type="Proteomes" id="UP000437970">
    <property type="component" value="Unassembled WGS sequence"/>
</dbReference>
<dbReference type="InterPro" id="IPR021733">
    <property type="entry name" value="DUF3304"/>
</dbReference>
<protein>
    <submittedName>
        <fullName evidence="2">DUF3304 domain-containing protein</fullName>
    </submittedName>
</protein>
<evidence type="ECO:0000313" key="6">
    <source>
        <dbReference type="Proteomes" id="UP000443000"/>
    </source>
</evidence>
<evidence type="ECO:0000313" key="2">
    <source>
        <dbReference type="EMBL" id="MQT79161.1"/>
    </source>
</evidence>
<dbReference type="RefSeq" id="WP_153381539.1">
    <property type="nucleotide sequence ID" value="NZ_JBITTT010000002.1"/>
</dbReference>
<name>A0A6A7YQD8_9PSED</name>
<dbReference type="Proteomes" id="UP000713985">
    <property type="component" value="Unassembled WGS sequence"/>
</dbReference>
<accession>A0A6A7YQD8</accession>
<dbReference type="EMBL" id="WIVW01000037">
    <property type="protein sequence ID" value="MQU28651.1"/>
    <property type="molecule type" value="Genomic_DNA"/>
</dbReference>
<evidence type="ECO:0000313" key="5">
    <source>
        <dbReference type="Proteomes" id="UP000437970"/>
    </source>
</evidence>
<dbReference type="AlphaFoldDB" id="A0A6A7YQD8"/>
<dbReference type="OrthoDB" id="6182461at2"/>
<dbReference type="Pfam" id="PF11745">
    <property type="entry name" value="DUF3304"/>
    <property type="match status" value="1"/>
</dbReference>
<dbReference type="EMBL" id="WIWP01000094">
    <property type="protein sequence ID" value="MQT28667.1"/>
    <property type="molecule type" value="Genomic_DNA"/>
</dbReference>